<dbReference type="Proteomes" id="UP001156882">
    <property type="component" value="Unassembled WGS sequence"/>
</dbReference>
<name>A0ABQ6CR61_9HYPH</name>
<organism evidence="2 3">
    <name type="scientific">Labrys miyagiensis</name>
    <dbReference type="NCBI Taxonomy" id="346912"/>
    <lineage>
        <taxon>Bacteria</taxon>
        <taxon>Pseudomonadati</taxon>
        <taxon>Pseudomonadota</taxon>
        <taxon>Alphaproteobacteria</taxon>
        <taxon>Hyphomicrobiales</taxon>
        <taxon>Xanthobacteraceae</taxon>
        <taxon>Labrys</taxon>
    </lineage>
</organism>
<dbReference type="RefSeq" id="WP_284315807.1">
    <property type="nucleotide sequence ID" value="NZ_BSPC01000066.1"/>
</dbReference>
<comment type="caution">
    <text evidence="2">The sequence shown here is derived from an EMBL/GenBank/DDBJ whole genome shotgun (WGS) entry which is preliminary data.</text>
</comment>
<proteinExistence type="predicted"/>
<dbReference type="InterPro" id="IPR005532">
    <property type="entry name" value="SUMF_dom"/>
</dbReference>
<dbReference type="PANTHER" id="PTHR23150:SF35">
    <property type="entry name" value="BLL6746 PROTEIN"/>
    <property type="match status" value="1"/>
</dbReference>
<evidence type="ECO:0000259" key="1">
    <source>
        <dbReference type="Pfam" id="PF03781"/>
    </source>
</evidence>
<evidence type="ECO:0000313" key="2">
    <source>
        <dbReference type="EMBL" id="GLS22856.1"/>
    </source>
</evidence>
<feature type="domain" description="Sulfatase-modifying factor enzyme-like" evidence="1">
    <location>
        <begin position="27"/>
        <end position="271"/>
    </location>
</feature>
<gene>
    <name evidence="2" type="ORF">GCM10007874_58760</name>
</gene>
<dbReference type="InterPro" id="IPR051043">
    <property type="entry name" value="Sulfatase_Mod_Factor_Kinase"/>
</dbReference>
<dbReference type="PANTHER" id="PTHR23150">
    <property type="entry name" value="SULFATASE MODIFYING FACTOR 1, 2"/>
    <property type="match status" value="1"/>
</dbReference>
<sequence>MTAGRIDLSYDAGGSIPGDRFRDFPEAPEMIVVPAGAFLMGSPAGQGNSNEHPQHQVTIAHAFAVGIAPVTRGEFAAFIRATNHHVELGATVLDGMTWKPDPTKSWRDPGFTQADDHPVVCVSWHDAQAYLVWLGERSGGKAYRLLSEAEWEYCCRAGTTTAYSTGDNISLGQANFSRHITGTASAFRFPPNQLGLWGMHGNVWEWCEDNWHEDYVGDPPSDGSVWFGGNSALRVLRGGSWIGYPQYLRSAYRDGDPPIFRDKDVGFRVARML</sequence>
<dbReference type="Pfam" id="PF03781">
    <property type="entry name" value="FGE-sulfatase"/>
    <property type="match status" value="1"/>
</dbReference>
<dbReference type="InterPro" id="IPR042095">
    <property type="entry name" value="SUMF_sf"/>
</dbReference>
<dbReference type="EMBL" id="BSPC01000066">
    <property type="protein sequence ID" value="GLS22856.1"/>
    <property type="molecule type" value="Genomic_DNA"/>
</dbReference>
<keyword evidence="3" id="KW-1185">Reference proteome</keyword>
<dbReference type="InterPro" id="IPR016187">
    <property type="entry name" value="CTDL_fold"/>
</dbReference>
<dbReference type="Gene3D" id="3.90.1580.10">
    <property type="entry name" value="paralog of FGE (formylglycine-generating enzyme)"/>
    <property type="match status" value="1"/>
</dbReference>
<evidence type="ECO:0000313" key="3">
    <source>
        <dbReference type="Proteomes" id="UP001156882"/>
    </source>
</evidence>
<dbReference type="SUPFAM" id="SSF56436">
    <property type="entry name" value="C-type lectin-like"/>
    <property type="match status" value="1"/>
</dbReference>
<accession>A0ABQ6CR61</accession>
<reference evidence="3" key="1">
    <citation type="journal article" date="2019" name="Int. J. Syst. Evol. Microbiol.">
        <title>The Global Catalogue of Microorganisms (GCM) 10K type strain sequencing project: providing services to taxonomists for standard genome sequencing and annotation.</title>
        <authorList>
            <consortium name="The Broad Institute Genomics Platform"/>
            <consortium name="The Broad Institute Genome Sequencing Center for Infectious Disease"/>
            <person name="Wu L."/>
            <person name="Ma J."/>
        </authorList>
    </citation>
    <scope>NUCLEOTIDE SEQUENCE [LARGE SCALE GENOMIC DNA]</scope>
    <source>
        <strain evidence="3">NBRC 101365</strain>
    </source>
</reference>
<protein>
    <submittedName>
        <fullName evidence="2">Protein 3-oxoalanine-generating enzyme family protein</fullName>
    </submittedName>
</protein>